<accession>A9WMS9</accession>
<evidence type="ECO:0000313" key="2">
    <source>
        <dbReference type="EMBL" id="ABY23424.1"/>
    </source>
</evidence>
<evidence type="ECO:0000313" key="3">
    <source>
        <dbReference type="Proteomes" id="UP000002007"/>
    </source>
</evidence>
<dbReference type="Pfam" id="PF00089">
    <property type="entry name" value="Trypsin"/>
    <property type="match status" value="1"/>
</dbReference>
<dbReference type="InterPro" id="IPR001254">
    <property type="entry name" value="Trypsin_dom"/>
</dbReference>
<dbReference type="InterPro" id="IPR043504">
    <property type="entry name" value="Peptidase_S1_PA_chymotrypsin"/>
</dbReference>
<dbReference type="Gene3D" id="2.40.10.10">
    <property type="entry name" value="Trypsin-like serine proteases"/>
    <property type="match status" value="1"/>
</dbReference>
<dbReference type="GO" id="GO:0006508">
    <property type="term" value="P:proteolysis"/>
    <property type="evidence" value="ECO:0007669"/>
    <property type="project" value="UniProtKB-KW"/>
</dbReference>
<dbReference type="SMART" id="SM00020">
    <property type="entry name" value="Tryp_SPc"/>
    <property type="match status" value="1"/>
</dbReference>
<dbReference type="GO" id="GO:0004252">
    <property type="term" value="F:serine-type endopeptidase activity"/>
    <property type="evidence" value="ECO:0007669"/>
    <property type="project" value="InterPro"/>
</dbReference>
<evidence type="ECO:0000259" key="1">
    <source>
        <dbReference type="PROSITE" id="PS50240"/>
    </source>
</evidence>
<keyword evidence="2" id="KW-0645">Protease</keyword>
<organism evidence="2 3">
    <name type="scientific">Renibacterium salmoninarum (strain ATCC 33209 / DSM 20767 / JCM 11484 / NBRC 15589 / NCIMB 2235)</name>
    <dbReference type="NCBI Taxonomy" id="288705"/>
    <lineage>
        <taxon>Bacteria</taxon>
        <taxon>Bacillati</taxon>
        <taxon>Actinomycetota</taxon>
        <taxon>Actinomycetes</taxon>
        <taxon>Micrococcales</taxon>
        <taxon>Micrococcaceae</taxon>
        <taxon>Renibacterium</taxon>
    </lineage>
</organism>
<dbReference type="KEGG" id="rsa:RSal33209_1688"/>
<sequence>MRFITNNTADIRNRAKRIAVDKVVTWSSGDVALVHLASATKLTAFAQIAAEYLPNSGDTGVVQGYGFRQQNPAEQADWLYRANVSVIGANTDLSGGSAIRVGGVNGISNFGDSGGPLTVNGKNDQIVGVSSSGADNPTNDIQSTATYANITGTEVRNWIRSTTGS</sequence>
<dbReference type="EMBL" id="CP000910">
    <property type="protein sequence ID" value="ABY23424.1"/>
    <property type="molecule type" value="Genomic_DNA"/>
</dbReference>
<dbReference type="SUPFAM" id="SSF50494">
    <property type="entry name" value="Trypsin-like serine proteases"/>
    <property type="match status" value="1"/>
</dbReference>
<dbReference type="eggNOG" id="COG5640">
    <property type="taxonomic scope" value="Bacteria"/>
</dbReference>
<dbReference type="PROSITE" id="PS50240">
    <property type="entry name" value="TRYPSIN_DOM"/>
    <property type="match status" value="1"/>
</dbReference>
<proteinExistence type="predicted"/>
<protein>
    <submittedName>
        <fullName evidence="2">Serine protease, trypsin family</fullName>
    </submittedName>
</protein>
<dbReference type="STRING" id="288705.RSal33209_1688"/>
<gene>
    <name evidence="2" type="ordered locus">RSal33209_1688</name>
</gene>
<dbReference type="HOGENOM" id="CLU_1609457_0_0_11"/>
<reference evidence="3" key="1">
    <citation type="journal article" date="2008" name="J. Bacteriol.">
        <title>Genome sequence of the fish pathogen Renibacterium salmoninarum suggests reductive evolution away from an environmental Arthrobacter ancestor.</title>
        <authorList>
            <person name="Wiens G.D."/>
            <person name="Rockey D.D."/>
            <person name="Wu Z."/>
            <person name="Chang J."/>
            <person name="Levy R."/>
            <person name="Crane S."/>
            <person name="Chen D.S."/>
            <person name="Capri G.R."/>
            <person name="Burnett J.R."/>
            <person name="Sudheesh P.S."/>
            <person name="Schipma M.J."/>
            <person name="Burd H."/>
            <person name="Bhattacharyya A."/>
            <person name="Rhodes L.D."/>
            <person name="Kaul R."/>
            <person name="Strom M.S."/>
        </authorList>
    </citation>
    <scope>NUCLEOTIDE SEQUENCE [LARGE SCALE GENOMIC DNA]</scope>
    <source>
        <strain evidence="3">ATCC 33209 / DSM 20767 / JCM 11484 / NBRC 15589 / NCIMB 2235</strain>
    </source>
</reference>
<keyword evidence="3" id="KW-1185">Reference proteome</keyword>
<dbReference type="Proteomes" id="UP000002007">
    <property type="component" value="Chromosome"/>
</dbReference>
<keyword evidence="2" id="KW-0378">Hydrolase</keyword>
<dbReference type="AlphaFoldDB" id="A9WMS9"/>
<dbReference type="InterPro" id="IPR009003">
    <property type="entry name" value="Peptidase_S1_PA"/>
</dbReference>
<feature type="domain" description="Peptidase S1" evidence="1">
    <location>
        <begin position="1"/>
        <end position="164"/>
    </location>
</feature>
<name>A9WMS9_RENSM</name>